<keyword evidence="6" id="KW-1185">Reference proteome</keyword>
<evidence type="ECO:0000313" key="5">
    <source>
        <dbReference type="EMBL" id="MEX0427682.1"/>
    </source>
</evidence>
<keyword evidence="1" id="KW-0805">Transcription regulation</keyword>
<dbReference type="InterPro" id="IPR035418">
    <property type="entry name" value="AraC-bd_2"/>
</dbReference>
<reference evidence="5 6" key="1">
    <citation type="submission" date="2024-07" db="EMBL/GenBank/DDBJ databases">
        <authorList>
            <person name="Lee S."/>
            <person name="Kang M."/>
        </authorList>
    </citation>
    <scope>NUCLEOTIDE SEQUENCE [LARGE SCALE GENOMIC DNA]</scope>
    <source>
        <strain evidence="5 6">DS6</strain>
    </source>
</reference>
<dbReference type="PANTHER" id="PTHR46796">
    <property type="entry name" value="HTH-TYPE TRANSCRIPTIONAL ACTIVATOR RHAS-RELATED"/>
    <property type="match status" value="1"/>
</dbReference>
<dbReference type="PROSITE" id="PS00041">
    <property type="entry name" value="HTH_ARAC_FAMILY_1"/>
    <property type="match status" value="1"/>
</dbReference>
<feature type="domain" description="HTH araC/xylS-type" evidence="4">
    <location>
        <begin position="215"/>
        <end position="316"/>
    </location>
</feature>
<gene>
    <name evidence="5" type="ORF">AB3X52_08630</name>
</gene>
<dbReference type="RefSeq" id="WP_367993300.1">
    <property type="nucleotide sequence ID" value="NZ_JBFPJR010000012.1"/>
</dbReference>
<evidence type="ECO:0000313" key="6">
    <source>
        <dbReference type="Proteomes" id="UP001556631"/>
    </source>
</evidence>
<dbReference type="Proteomes" id="UP001556631">
    <property type="component" value="Unassembled WGS sequence"/>
</dbReference>
<dbReference type="PROSITE" id="PS01124">
    <property type="entry name" value="HTH_ARAC_FAMILY_2"/>
    <property type="match status" value="1"/>
</dbReference>
<dbReference type="InterPro" id="IPR018062">
    <property type="entry name" value="HTH_AraC-typ_CS"/>
</dbReference>
<evidence type="ECO:0000256" key="3">
    <source>
        <dbReference type="ARBA" id="ARBA00023163"/>
    </source>
</evidence>
<dbReference type="Pfam" id="PF14525">
    <property type="entry name" value="AraC_binding_2"/>
    <property type="match status" value="1"/>
</dbReference>
<dbReference type="SMART" id="SM00342">
    <property type="entry name" value="HTH_ARAC"/>
    <property type="match status" value="1"/>
</dbReference>
<dbReference type="InterPro" id="IPR018060">
    <property type="entry name" value="HTH_AraC"/>
</dbReference>
<dbReference type="InterPro" id="IPR020449">
    <property type="entry name" value="Tscrpt_reg_AraC-type_HTH"/>
</dbReference>
<accession>A0ABV3SZ62</accession>
<sequence length="323" mass="34610">MAAKSDLPATTSRYLRFGHPGAFSSAVSAMYRPVVFESAPRGRFSGTIGAYQVEDLLVTHVDATTHEFRHEGSGPAPDADPVKVFVPVEGVAVLRQREQEVALRPGTLGLVDTAQTYWIHGDHGFDCLILMLPRNALGLEPDAIAELAAARLGAGSLEGVVVPYLSGLARNLDVLAGASGRRVAHTTVELLSTLLHAELGPRLSVTGAQRADLRQRAHAYVREHLDDRTLSPSTIAAALHVSPRYVQSLFSETGTTVTGFVRAQRLDASRRDLADPLLAHIGIADVAARWGFADGPHFTRAFKQAFGMTPSQYRRAAGAVAAH</sequence>
<dbReference type="SUPFAM" id="SSF46689">
    <property type="entry name" value="Homeodomain-like"/>
    <property type="match status" value="1"/>
</dbReference>
<evidence type="ECO:0000259" key="4">
    <source>
        <dbReference type="PROSITE" id="PS01124"/>
    </source>
</evidence>
<protein>
    <submittedName>
        <fullName evidence="5">AraC family transcriptional regulator</fullName>
    </submittedName>
</protein>
<dbReference type="PRINTS" id="PR00032">
    <property type="entry name" value="HTHARAC"/>
</dbReference>
<keyword evidence="3" id="KW-0804">Transcription</keyword>
<dbReference type="Gene3D" id="1.10.10.60">
    <property type="entry name" value="Homeodomain-like"/>
    <property type="match status" value="1"/>
</dbReference>
<name>A0ABV3SZ62_9ACTN</name>
<dbReference type="EMBL" id="JBFPJR010000012">
    <property type="protein sequence ID" value="MEX0427682.1"/>
    <property type="molecule type" value="Genomic_DNA"/>
</dbReference>
<dbReference type="Pfam" id="PF12833">
    <property type="entry name" value="HTH_18"/>
    <property type="match status" value="1"/>
</dbReference>
<organism evidence="5 6">
    <name type="scientific">Nocardioides eburneus</name>
    <dbReference type="NCBI Taxonomy" id="3231482"/>
    <lineage>
        <taxon>Bacteria</taxon>
        <taxon>Bacillati</taxon>
        <taxon>Actinomycetota</taxon>
        <taxon>Actinomycetes</taxon>
        <taxon>Propionibacteriales</taxon>
        <taxon>Nocardioidaceae</taxon>
        <taxon>Nocardioides</taxon>
    </lineage>
</organism>
<proteinExistence type="predicted"/>
<dbReference type="PANTHER" id="PTHR46796:SF6">
    <property type="entry name" value="ARAC SUBFAMILY"/>
    <property type="match status" value="1"/>
</dbReference>
<evidence type="ECO:0000256" key="1">
    <source>
        <dbReference type="ARBA" id="ARBA00023015"/>
    </source>
</evidence>
<evidence type="ECO:0000256" key="2">
    <source>
        <dbReference type="ARBA" id="ARBA00023125"/>
    </source>
</evidence>
<dbReference type="InterPro" id="IPR009057">
    <property type="entry name" value="Homeodomain-like_sf"/>
</dbReference>
<keyword evidence="2" id="KW-0238">DNA-binding</keyword>
<dbReference type="InterPro" id="IPR050204">
    <property type="entry name" value="AraC_XylS_family_regulators"/>
</dbReference>
<comment type="caution">
    <text evidence="5">The sequence shown here is derived from an EMBL/GenBank/DDBJ whole genome shotgun (WGS) entry which is preliminary data.</text>
</comment>